<accession>A0ABS9QTP5</accession>
<keyword evidence="2" id="KW-1185">Reference proteome</keyword>
<dbReference type="InterPro" id="IPR023159">
    <property type="entry name" value="SO1590-like_sf"/>
</dbReference>
<proteinExistence type="predicted"/>
<dbReference type="EMBL" id="JACSDI010000003">
    <property type="protein sequence ID" value="MCG9963729.1"/>
    <property type="molecule type" value="Genomic_DNA"/>
</dbReference>
<reference evidence="1 2" key="1">
    <citation type="submission" date="2020-08" db="EMBL/GenBank/DDBJ databases">
        <title>Whole genome sequence of Shewanella sp strain PS-2.</title>
        <authorList>
            <person name="Das S.K."/>
        </authorList>
    </citation>
    <scope>NUCLEOTIDE SEQUENCE [LARGE SCALE GENOMIC DNA]</scope>
    <source>
        <strain evidence="1 2">PS-2</strain>
    </source>
</reference>
<evidence type="ECO:0000313" key="1">
    <source>
        <dbReference type="EMBL" id="MCG9963729.1"/>
    </source>
</evidence>
<dbReference type="Pfam" id="PF11528">
    <property type="entry name" value="DUF3224"/>
    <property type="match status" value="1"/>
</dbReference>
<organism evidence="1 2">
    <name type="scientific">Shewanella cutis</name>
    <dbReference type="NCBI Taxonomy" id="2766780"/>
    <lineage>
        <taxon>Bacteria</taxon>
        <taxon>Pseudomonadati</taxon>
        <taxon>Pseudomonadota</taxon>
        <taxon>Gammaproteobacteria</taxon>
        <taxon>Alteromonadales</taxon>
        <taxon>Shewanellaceae</taxon>
        <taxon>Shewanella</taxon>
    </lineage>
</organism>
<protein>
    <submittedName>
        <fullName evidence="1">DUF3224 domain-containing protein</fullName>
    </submittedName>
</protein>
<gene>
    <name evidence="1" type="ORF">H9J30_07320</name>
</gene>
<dbReference type="Gene3D" id="2.40.350.10">
    <property type="entry name" value="SO1590-like"/>
    <property type="match status" value="1"/>
</dbReference>
<dbReference type="SUPFAM" id="SSF159238">
    <property type="entry name" value="SO1590-like"/>
    <property type="match status" value="1"/>
</dbReference>
<name>A0ABS9QTP5_9GAMM</name>
<dbReference type="RefSeq" id="WP_240130427.1">
    <property type="nucleotide sequence ID" value="NZ_JACSDI010000003.1"/>
</dbReference>
<sequence>MEMTKVTGKFDVKLTPENAYATGVGGVNLGRMTLDKTFYGELEARSQGEMLSAMTAVKGSAGYVAIEQVVGKLCGRQGSFVLQHFGIMTDGQNRLHLEVVPHSGAGELTGLYGTMAISIENGQHFYEFSFCFEPASEVEA</sequence>
<dbReference type="InterPro" id="IPR021607">
    <property type="entry name" value="DUF3224"/>
</dbReference>
<dbReference type="Proteomes" id="UP000829384">
    <property type="component" value="Unassembled WGS sequence"/>
</dbReference>
<comment type="caution">
    <text evidence="1">The sequence shown here is derived from an EMBL/GenBank/DDBJ whole genome shotgun (WGS) entry which is preliminary data.</text>
</comment>
<evidence type="ECO:0000313" key="2">
    <source>
        <dbReference type="Proteomes" id="UP000829384"/>
    </source>
</evidence>